<keyword evidence="4" id="KW-1185">Reference proteome</keyword>
<protein>
    <submittedName>
        <fullName evidence="3">Anaerobic glycerol-3-phosphate dehydrogenase subunit A1</fullName>
        <ecNumber evidence="3">1.1.5.3</ecNumber>
    </submittedName>
</protein>
<dbReference type="PATRIC" id="fig|1008153.3.peg.147"/>
<keyword evidence="1 3" id="KW-0560">Oxidoreductase</keyword>
<dbReference type="SUPFAM" id="SSF51905">
    <property type="entry name" value="FAD/NAD(P)-binding domain"/>
    <property type="match status" value="1"/>
</dbReference>
<dbReference type="Proteomes" id="UP000075321">
    <property type="component" value="Unassembled WGS sequence"/>
</dbReference>
<organism evidence="3 4">
    <name type="scientific">Halalkalicoccus paucihalophilus</name>
    <dbReference type="NCBI Taxonomy" id="1008153"/>
    <lineage>
        <taxon>Archaea</taxon>
        <taxon>Methanobacteriati</taxon>
        <taxon>Methanobacteriota</taxon>
        <taxon>Stenosarchaea group</taxon>
        <taxon>Halobacteria</taxon>
        <taxon>Halobacteriales</taxon>
        <taxon>Halococcaceae</taxon>
        <taxon>Halalkalicoccus</taxon>
    </lineage>
</organism>
<evidence type="ECO:0000313" key="4">
    <source>
        <dbReference type="Proteomes" id="UP000075321"/>
    </source>
</evidence>
<dbReference type="AlphaFoldDB" id="A0A151AIG6"/>
<dbReference type="RefSeq" id="WP_066378281.1">
    <property type="nucleotide sequence ID" value="NZ_LTAZ01000001.1"/>
</dbReference>
<sequence>MHVAIVGGGVVGTSLAAALTERTEIDGVTLLERGSLGGGTTAASMAMVHRQQPAPQAYDQRLRELSWSRYEPHLDELTHTGVGSLYVAETEAFAERLGEAAPELCEHGVETEYIEPAELPAFGIENGLGAIYTPGEGYFEPGELVEHFSARAREGGARIETGVEVTGISPGTEVEVETAEGRITADAIVNAAGPWAPEIDRLVGLEHPLRHTRGPILSFDCPRNPEPFTLFERGLYCRSHSEGLHVGRLATDFAAGERLGPNERLPVPESFHEEVRKFAGTVPAIREGEVIDEWVGIRTVTPDGRPLVGGTEVENYYVATGMSGTGVTLTPAVADLLADRLLGNDRELLDPLSPARFA</sequence>
<dbReference type="OrthoDB" id="168391at2157"/>
<evidence type="ECO:0000313" key="3">
    <source>
        <dbReference type="EMBL" id="KYH27476.1"/>
    </source>
</evidence>
<evidence type="ECO:0000259" key="2">
    <source>
        <dbReference type="Pfam" id="PF01266"/>
    </source>
</evidence>
<proteinExistence type="predicted"/>
<dbReference type="GO" id="GO:0005737">
    <property type="term" value="C:cytoplasm"/>
    <property type="evidence" value="ECO:0007669"/>
    <property type="project" value="TreeGrafter"/>
</dbReference>
<accession>A0A151AIG6</accession>
<evidence type="ECO:0000256" key="1">
    <source>
        <dbReference type="ARBA" id="ARBA00023002"/>
    </source>
</evidence>
<dbReference type="GO" id="GO:0004368">
    <property type="term" value="F:glycerol-3-phosphate dehydrogenase (quinone) activity"/>
    <property type="evidence" value="ECO:0007669"/>
    <property type="project" value="UniProtKB-EC"/>
</dbReference>
<dbReference type="Pfam" id="PF01266">
    <property type="entry name" value="DAO"/>
    <property type="match status" value="1"/>
</dbReference>
<dbReference type="EC" id="1.1.5.3" evidence="3"/>
<feature type="domain" description="FAD dependent oxidoreductase" evidence="2">
    <location>
        <begin position="2"/>
        <end position="340"/>
    </location>
</feature>
<dbReference type="PANTHER" id="PTHR13847:SF289">
    <property type="entry name" value="GLYCINE OXIDASE"/>
    <property type="match status" value="1"/>
</dbReference>
<dbReference type="InterPro" id="IPR036188">
    <property type="entry name" value="FAD/NAD-bd_sf"/>
</dbReference>
<dbReference type="Gene3D" id="3.30.9.10">
    <property type="entry name" value="D-Amino Acid Oxidase, subunit A, domain 2"/>
    <property type="match status" value="1"/>
</dbReference>
<reference evidence="3 4" key="1">
    <citation type="submission" date="2016-02" db="EMBL/GenBank/DDBJ databases">
        <title>Genome sequence of Halalkalicoccus paucihalophilus DSM 24557.</title>
        <authorList>
            <person name="Poehlein A."/>
            <person name="Daniel R."/>
        </authorList>
    </citation>
    <scope>NUCLEOTIDE SEQUENCE [LARGE SCALE GENOMIC DNA]</scope>
    <source>
        <strain evidence="3 4">DSM 24557</strain>
    </source>
</reference>
<dbReference type="InterPro" id="IPR006076">
    <property type="entry name" value="FAD-dep_OxRdtase"/>
</dbReference>
<dbReference type="Gene3D" id="3.50.50.60">
    <property type="entry name" value="FAD/NAD(P)-binding domain"/>
    <property type="match status" value="1"/>
</dbReference>
<dbReference type="EMBL" id="LTAZ01000001">
    <property type="protein sequence ID" value="KYH27476.1"/>
    <property type="molecule type" value="Genomic_DNA"/>
</dbReference>
<name>A0A151AIG6_9EURY</name>
<gene>
    <name evidence="3" type="primary">gpdA1_1</name>
    <name evidence="3" type="ORF">HAPAU_01440</name>
</gene>
<comment type="caution">
    <text evidence="3">The sequence shown here is derived from an EMBL/GenBank/DDBJ whole genome shotgun (WGS) entry which is preliminary data.</text>
</comment>
<dbReference type="PANTHER" id="PTHR13847">
    <property type="entry name" value="SARCOSINE DEHYDROGENASE-RELATED"/>
    <property type="match status" value="1"/>
</dbReference>